<reference evidence="2 3" key="1">
    <citation type="submission" date="2017-11" db="EMBL/GenBank/DDBJ databases">
        <title>Bacterial isolate from king chilli rhizosphere.</title>
        <authorList>
            <person name="Takhelmayum P."/>
            <person name="Sarangthem I."/>
        </authorList>
    </citation>
    <scope>NUCLEOTIDE SEQUENCE [LARGE SCALE GENOMIC DNA]</scope>
    <source>
        <strain evidence="3">t26</strain>
    </source>
</reference>
<evidence type="ECO:0000313" key="3">
    <source>
        <dbReference type="Proteomes" id="UP000232101"/>
    </source>
</evidence>
<keyword evidence="1" id="KW-1133">Transmembrane helix</keyword>
<feature type="transmembrane region" description="Helical" evidence="1">
    <location>
        <begin position="32"/>
        <end position="52"/>
    </location>
</feature>
<evidence type="ECO:0008006" key="4">
    <source>
        <dbReference type="Google" id="ProtNLM"/>
    </source>
</evidence>
<comment type="caution">
    <text evidence="2">The sequence shown here is derived from an EMBL/GenBank/DDBJ whole genome shotgun (WGS) entry which is preliminary data.</text>
</comment>
<dbReference type="RefSeq" id="WP_100543106.1">
    <property type="nucleotide sequence ID" value="NZ_PHQY01000589.1"/>
</dbReference>
<feature type="transmembrane region" description="Helical" evidence="1">
    <location>
        <begin position="7"/>
        <end position="26"/>
    </location>
</feature>
<organism evidence="2 3">
    <name type="scientific">Lysinibacillus xylanilyticus</name>
    <dbReference type="NCBI Taxonomy" id="582475"/>
    <lineage>
        <taxon>Bacteria</taxon>
        <taxon>Bacillati</taxon>
        <taxon>Bacillota</taxon>
        <taxon>Bacilli</taxon>
        <taxon>Bacillales</taxon>
        <taxon>Bacillaceae</taxon>
        <taxon>Lysinibacillus</taxon>
    </lineage>
</organism>
<keyword evidence="1" id="KW-0472">Membrane</keyword>
<evidence type="ECO:0000313" key="2">
    <source>
        <dbReference type="EMBL" id="PJO43701.1"/>
    </source>
</evidence>
<name>A0A2M9Q6J3_9BACI</name>
<evidence type="ECO:0000256" key="1">
    <source>
        <dbReference type="SAM" id="Phobius"/>
    </source>
</evidence>
<feature type="transmembrane region" description="Helical" evidence="1">
    <location>
        <begin position="64"/>
        <end position="85"/>
    </location>
</feature>
<keyword evidence="1" id="KW-0812">Transmembrane</keyword>
<dbReference type="AlphaFoldDB" id="A0A2M9Q6J3"/>
<sequence length="88" mass="9940">MLSKKGILSTLFSVVGLICVACFYYFQLNTAWLFFVGAIMFVIGIIFSVQSFKKREKGFWKYSPMIVFGVYVIGVSLSIILLVFMGES</sequence>
<accession>A0A2M9Q6J3</accession>
<dbReference type="Proteomes" id="UP000232101">
    <property type="component" value="Unassembled WGS sequence"/>
</dbReference>
<proteinExistence type="predicted"/>
<gene>
    <name evidence="2" type="ORF">CWD94_10995</name>
</gene>
<protein>
    <recommendedName>
        <fullName evidence="4">DUF3953 domain-containing protein</fullName>
    </recommendedName>
</protein>
<dbReference type="EMBL" id="PHQY01000589">
    <property type="protein sequence ID" value="PJO43701.1"/>
    <property type="molecule type" value="Genomic_DNA"/>
</dbReference>